<dbReference type="Proteomes" id="UP001157034">
    <property type="component" value="Unassembled WGS sequence"/>
</dbReference>
<feature type="compositionally biased region" description="Low complexity" evidence="1">
    <location>
        <begin position="221"/>
        <end position="233"/>
    </location>
</feature>
<evidence type="ECO:0000256" key="1">
    <source>
        <dbReference type="SAM" id="MobiDB-lite"/>
    </source>
</evidence>
<organism evidence="2 3">
    <name type="scientific">Pseudolysinimonas kribbensis</name>
    <dbReference type="NCBI Taxonomy" id="433641"/>
    <lineage>
        <taxon>Bacteria</taxon>
        <taxon>Bacillati</taxon>
        <taxon>Actinomycetota</taxon>
        <taxon>Actinomycetes</taxon>
        <taxon>Micrococcales</taxon>
        <taxon>Microbacteriaceae</taxon>
        <taxon>Pseudolysinimonas</taxon>
    </lineage>
</organism>
<gene>
    <name evidence="2" type="ORF">GCM10025881_19940</name>
</gene>
<evidence type="ECO:0000313" key="2">
    <source>
        <dbReference type="EMBL" id="GMA95170.1"/>
    </source>
</evidence>
<comment type="caution">
    <text evidence="2">The sequence shown here is derived from an EMBL/GenBank/DDBJ whole genome shotgun (WGS) entry which is preliminary data.</text>
</comment>
<dbReference type="EMBL" id="BSVB01000001">
    <property type="protein sequence ID" value="GMA95170.1"/>
    <property type="molecule type" value="Genomic_DNA"/>
</dbReference>
<name>A0ABQ6K864_9MICO</name>
<feature type="compositionally biased region" description="Polar residues" evidence="1">
    <location>
        <begin position="1"/>
        <end position="24"/>
    </location>
</feature>
<feature type="region of interest" description="Disordered" evidence="1">
    <location>
        <begin position="214"/>
        <end position="244"/>
    </location>
</feature>
<reference evidence="3" key="1">
    <citation type="journal article" date="2019" name="Int. J. Syst. Evol. Microbiol.">
        <title>The Global Catalogue of Microorganisms (GCM) 10K type strain sequencing project: providing services to taxonomists for standard genome sequencing and annotation.</title>
        <authorList>
            <consortium name="The Broad Institute Genomics Platform"/>
            <consortium name="The Broad Institute Genome Sequencing Center for Infectious Disease"/>
            <person name="Wu L."/>
            <person name="Ma J."/>
        </authorList>
    </citation>
    <scope>NUCLEOTIDE SEQUENCE [LARGE SCALE GENOMIC DNA]</scope>
    <source>
        <strain evidence="3">NBRC 108894</strain>
    </source>
</reference>
<dbReference type="InterPro" id="IPR015946">
    <property type="entry name" value="KH_dom-like_a/b"/>
</dbReference>
<protein>
    <submittedName>
        <fullName evidence="2">Uncharacterized protein</fullName>
    </submittedName>
</protein>
<sequence length="244" mass="25979">MSDATQQEQSAMQPTDDQAMNTAEQAELAETWAEEPAGPSTSAEPSEQELIDEGDIAADYIEELLDIADLDGDIDIDARSGRAYVSVTASDSSDLSVLSKPDTVAAVQELTRLAVQNRTGRFSRLILDIGGSRDTRAGELAALVDRAVARLEEGAASASLPRCRAMSARSCMIWLRSGASCRSRRARVATGIRSSPAPDAACRPTCPTGAFHVKHRRRNPSRSPLSRRSCSGPGSSGRGAMRDS</sequence>
<accession>A0ABQ6K864</accession>
<feature type="region of interest" description="Disordered" evidence="1">
    <location>
        <begin position="1"/>
        <end position="49"/>
    </location>
</feature>
<keyword evidence="3" id="KW-1185">Reference proteome</keyword>
<proteinExistence type="predicted"/>
<evidence type="ECO:0000313" key="3">
    <source>
        <dbReference type="Proteomes" id="UP001157034"/>
    </source>
</evidence>
<dbReference type="Gene3D" id="3.30.300.20">
    <property type="match status" value="1"/>
</dbReference>